<dbReference type="PANTHER" id="PTHR14778">
    <property type="entry name" value="KINETOCHORE-ASSOCIATED PROTEIN DSN1 HOMOLOG"/>
    <property type="match status" value="1"/>
</dbReference>
<evidence type="ECO:0000313" key="4">
    <source>
        <dbReference type="Proteomes" id="UP001174997"/>
    </source>
</evidence>
<feature type="compositionally biased region" description="Low complexity" evidence="2">
    <location>
        <begin position="305"/>
        <end position="320"/>
    </location>
</feature>
<dbReference type="Proteomes" id="UP001174997">
    <property type="component" value="Unassembled WGS sequence"/>
</dbReference>
<feature type="compositionally biased region" description="Pro residues" evidence="2">
    <location>
        <begin position="106"/>
        <end position="127"/>
    </location>
</feature>
<dbReference type="AlphaFoldDB" id="A0AA39YWI4"/>
<sequence length="605" mass="67774">MTTLVRTRQPLQVLSMSHQPERRKSKRLAGTSSPEPEEPELKRRRTAAVTDSSQQQQQQQHAPATGRKKRKNDADSKASSAAPAVYDEQDGDFLFTRGSKRVKTTPAPPAPPPAPEPEPEPELPLPKPSTAKKVGRPPKNSSKKRASSPAAQQSAPPPPPPPPPTLPAQQVLPRRTSKRRSSAAAQAAPQPVQDEEPVMPKAKTRRKGRESNADKKAREEAAQRRQLIEGIPEEEEEEEEQEEQQQQQHQQRHNHRDQDHPMTNGTPQAEHIPAAGSQMISLPFSDTPIQNRNKEFRKKGGASGGRRSSLGMRGRRASSLIDNGQSALPHREVDPKDFYKYISAEGLSEPRRMKQLLIWCGERALSEKPRGGKGNSAVLGARAIQDQILKDFASVSEFSDWFSREEAPKPPVVLKPNPRNEDYDRKIEEMEERIKRLKQVKKAWQAIAKPLPTLDPIYPLSTPPPADNNNNNNNNNNPPEDQQPPQPDPRKAPLPDPKLLTAEEGEMLSFLTSPETSFGSWKRQVRSRLQNVHQELELEVDVLADRVHKFDMRVGVAGREADEVLRRSAGRLREREEREKRGVGTERVGVWEVLRSLGRILPEGG</sequence>
<feature type="compositionally biased region" description="Polar residues" evidence="2">
    <location>
        <begin position="1"/>
        <end position="18"/>
    </location>
</feature>
<reference evidence="3" key="1">
    <citation type="submission" date="2023-06" db="EMBL/GenBank/DDBJ databases">
        <title>Genome-scale phylogeny and comparative genomics of the fungal order Sordariales.</title>
        <authorList>
            <consortium name="Lawrence Berkeley National Laboratory"/>
            <person name="Hensen N."/>
            <person name="Bonometti L."/>
            <person name="Westerberg I."/>
            <person name="Brannstrom I.O."/>
            <person name="Guillou S."/>
            <person name="Cros-Aarteil S."/>
            <person name="Calhoun S."/>
            <person name="Haridas S."/>
            <person name="Kuo A."/>
            <person name="Mondo S."/>
            <person name="Pangilinan J."/>
            <person name="Riley R."/>
            <person name="Labutti K."/>
            <person name="Andreopoulos B."/>
            <person name="Lipzen A."/>
            <person name="Chen C."/>
            <person name="Yanf M."/>
            <person name="Daum C."/>
            <person name="Ng V."/>
            <person name="Clum A."/>
            <person name="Steindorff A."/>
            <person name="Ohm R."/>
            <person name="Martin F."/>
            <person name="Silar P."/>
            <person name="Natvig D."/>
            <person name="Lalanne C."/>
            <person name="Gautier V."/>
            <person name="Ament-Velasquez S.L."/>
            <person name="Kruys A."/>
            <person name="Hutchinson M.I."/>
            <person name="Powell A.J."/>
            <person name="Barry K."/>
            <person name="Miller A.N."/>
            <person name="Grigoriev I.V."/>
            <person name="Debuchy R."/>
            <person name="Gladieux P."/>
            <person name="Thoren M.H."/>
            <person name="Johannesson H."/>
        </authorList>
    </citation>
    <scope>NUCLEOTIDE SEQUENCE</scope>
    <source>
        <strain evidence="3">CBS 307.81</strain>
    </source>
</reference>
<feature type="region of interest" description="Disordered" evidence="2">
    <location>
        <begin position="453"/>
        <end position="497"/>
    </location>
</feature>
<organism evidence="3 4">
    <name type="scientific">Cercophora samala</name>
    <dbReference type="NCBI Taxonomy" id="330535"/>
    <lineage>
        <taxon>Eukaryota</taxon>
        <taxon>Fungi</taxon>
        <taxon>Dikarya</taxon>
        <taxon>Ascomycota</taxon>
        <taxon>Pezizomycotina</taxon>
        <taxon>Sordariomycetes</taxon>
        <taxon>Sordariomycetidae</taxon>
        <taxon>Sordariales</taxon>
        <taxon>Lasiosphaeriaceae</taxon>
        <taxon>Cercophora</taxon>
    </lineage>
</organism>
<feature type="compositionally biased region" description="Low complexity" evidence="2">
    <location>
        <begin position="182"/>
        <end position="191"/>
    </location>
</feature>
<accession>A0AA39YWI4</accession>
<feature type="compositionally biased region" description="Pro residues" evidence="2">
    <location>
        <begin position="155"/>
        <end position="166"/>
    </location>
</feature>
<dbReference type="GO" id="GO:0007059">
    <property type="term" value="P:chromosome segregation"/>
    <property type="evidence" value="ECO:0007669"/>
    <property type="project" value="InterPro"/>
</dbReference>
<keyword evidence="1" id="KW-0175">Coiled coil</keyword>
<proteinExistence type="predicted"/>
<feature type="compositionally biased region" description="Basic and acidic residues" evidence="2">
    <location>
        <begin position="209"/>
        <end position="227"/>
    </location>
</feature>
<feature type="compositionally biased region" description="Acidic residues" evidence="2">
    <location>
        <begin position="231"/>
        <end position="243"/>
    </location>
</feature>
<evidence type="ECO:0000256" key="2">
    <source>
        <dbReference type="SAM" id="MobiDB-lite"/>
    </source>
</evidence>
<dbReference type="GO" id="GO:0051301">
    <property type="term" value="P:cell division"/>
    <property type="evidence" value="ECO:0007669"/>
    <property type="project" value="InterPro"/>
</dbReference>
<evidence type="ECO:0000256" key="1">
    <source>
        <dbReference type="SAM" id="Coils"/>
    </source>
</evidence>
<name>A0AA39YWI4_9PEZI</name>
<comment type="caution">
    <text evidence="3">The sequence shown here is derived from an EMBL/GenBank/DDBJ whole genome shotgun (WGS) entry which is preliminary data.</text>
</comment>
<feature type="coiled-coil region" evidence="1">
    <location>
        <begin position="420"/>
        <end position="447"/>
    </location>
</feature>
<dbReference type="GO" id="GO:0000444">
    <property type="term" value="C:MIS12/MIND type complex"/>
    <property type="evidence" value="ECO:0007669"/>
    <property type="project" value="InterPro"/>
</dbReference>
<evidence type="ECO:0000313" key="3">
    <source>
        <dbReference type="EMBL" id="KAK0658920.1"/>
    </source>
</evidence>
<dbReference type="PANTHER" id="PTHR14778:SF2">
    <property type="entry name" value="KINETOCHORE-ASSOCIATED PROTEIN DSN1 HOMOLOG"/>
    <property type="match status" value="1"/>
</dbReference>
<feature type="compositionally biased region" description="Basic residues" evidence="2">
    <location>
        <begin position="133"/>
        <end position="146"/>
    </location>
</feature>
<protein>
    <submittedName>
        <fullName evidence="3">Kinetochore protein mis13</fullName>
    </submittedName>
</protein>
<gene>
    <name evidence="3" type="ORF">QBC41DRAFT_308101</name>
</gene>
<dbReference type="InterPro" id="IPR013218">
    <property type="entry name" value="Dsn1/Mis13"/>
</dbReference>
<feature type="region of interest" description="Disordered" evidence="2">
    <location>
        <begin position="1"/>
        <end position="331"/>
    </location>
</feature>
<feature type="compositionally biased region" description="Low complexity" evidence="2">
    <location>
        <begin position="467"/>
        <end position="480"/>
    </location>
</feature>
<dbReference type="EMBL" id="JAULSY010000194">
    <property type="protein sequence ID" value="KAK0658920.1"/>
    <property type="molecule type" value="Genomic_DNA"/>
</dbReference>
<dbReference type="Pfam" id="PF08202">
    <property type="entry name" value="MIS13"/>
    <property type="match status" value="1"/>
</dbReference>
<keyword evidence="4" id="KW-1185">Reference proteome</keyword>